<gene>
    <name evidence="9" type="ORF">S03H2_44144</name>
</gene>
<evidence type="ECO:0000256" key="3">
    <source>
        <dbReference type="ARBA" id="ARBA00022692"/>
    </source>
</evidence>
<accession>X1I0T1</accession>
<keyword evidence="5" id="KW-0560">Oxidoreductase</keyword>
<dbReference type="Pfam" id="PF00361">
    <property type="entry name" value="Proton_antipo_M"/>
    <property type="match status" value="1"/>
</dbReference>
<dbReference type="InterPro" id="IPR052175">
    <property type="entry name" value="ComplexI-like_HydComp"/>
</dbReference>
<evidence type="ECO:0000256" key="2">
    <source>
        <dbReference type="ARBA" id="ARBA00022475"/>
    </source>
</evidence>
<feature type="transmembrane region" description="Helical" evidence="7">
    <location>
        <begin position="118"/>
        <end position="140"/>
    </location>
</feature>
<feature type="transmembrane region" description="Helical" evidence="7">
    <location>
        <begin position="197"/>
        <end position="220"/>
    </location>
</feature>
<feature type="transmembrane region" description="Helical" evidence="7">
    <location>
        <begin position="64"/>
        <end position="83"/>
    </location>
</feature>
<feature type="transmembrane region" description="Helical" evidence="7">
    <location>
        <begin position="39"/>
        <end position="58"/>
    </location>
</feature>
<dbReference type="GO" id="GO:0016491">
    <property type="term" value="F:oxidoreductase activity"/>
    <property type="evidence" value="ECO:0007669"/>
    <property type="project" value="UniProtKB-KW"/>
</dbReference>
<name>X1I0T1_9ZZZZ</name>
<comment type="subcellular location">
    <subcellularLocation>
        <location evidence="1">Cell membrane</location>
        <topology evidence="1">Multi-pass membrane protein</topology>
    </subcellularLocation>
</comment>
<organism evidence="9">
    <name type="scientific">marine sediment metagenome</name>
    <dbReference type="NCBI Taxonomy" id="412755"/>
    <lineage>
        <taxon>unclassified sequences</taxon>
        <taxon>metagenomes</taxon>
        <taxon>ecological metagenomes</taxon>
    </lineage>
</organism>
<keyword evidence="4 7" id="KW-1133">Transmembrane helix</keyword>
<feature type="non-terminal residue" evidence="9">
    <location>
        <position position="1"/>
    </location>
</feature>
<dbReference type="EMBL" id="BARU01027583">
    <property type="protein sequence ID" value="GAH75327.1"/>
    <property type="molecule type" value="Genomic_DNA"/>
</dbReference>
<feature type="transmembrane region" description="Helical" evidence="7">
    <location>
        <begin position="241"/>
        <end position="263"/>
    </location>
</feature>
<dbReference type="GO" id="GO:0005886">
    <property type="term" value="C:plasma membrane"/>
    <property type="evidence" value="ECO:0007669"/>
    <property type="project" value="UniProtKB-SubCell"/>
</dbReference>
<comment type="caution">
    <text evidence="9">The sequence shown here is derived from an EMBL/GenBank/DDBJ whole genome shotgun (WGS) entry which is preliminary data.</text>
</comment>
<feature type="domain" description="NADH:quinone oxidoreductase/Mrp antiporter transmembrane" evidence="8">
    <location>
        <begin position="2"/>
        <end position="207"/>
    </location>
</feature>
<evidence type="ECO:0000256" key="7">
    <source>
        <dbReference type="SAM" id="Phobius"/>
    </source>
</evidence>
<evidence type="ECO:0000256" key="5">
    <source>
        <dbReference type="ARBA" id="ARBA00023002"/>
    </source>
</evidence>
<dbReference type="PANTHER" id="PTHR42682">
    <property type="entry name" value="HYDROGENASE-4 COMPONENT F"/>
    <property type="match status" value="1"/>
</dbReference>
<evidence type="ECO:0000259" key="8">
    <source>
        <dbReference type="Pfam" id="PF00361"/>
    </source>
</evidence>
<keyword evidence="6 7" id="KW-0472">Membrane</keyword>
<keyword evidence="2" id="KW-1003">Cell membrane</keyword>
<feature type="transmembrane region" description="Helical" evidence="7">
    <location>
        <begin position="90"/>
        <end position="112"/>
    </location>
</feature>
<sequence length="268" mass="29204">LLFFLIGLGVKAGMVPLYTWLPDAHPAAPSPVSSLLSGVMLKVGIYMMIRVFCQIFSIPIPWNLIISFLGALTILIGVMFALVQHDTKRLLAFHSISQIGYMILGIGVGTILGMSGAILHLVNHAFFKGLLFLCIGAVIYRTGERDLDKLGGLAKIMPVTFVTCLIASLSISGVPPLNGFVSKWIIYQALIEKGGPIYMIFLVAAMFGSVLTLASFMKLINGIFLSIPSPQIPENRHEVKWSMWVPMVILAGLCVIFGLFAWVPLNIL</sequence>
<feature type="transmembrane region" description="Helical" evidence="7">
    <location>
        <begin position="152"/>
        <end position="177"/>
    </location>
</feature>
<keyword evidence="3 7" id="KW-0812">Transmembrane</keyword>
<evidence type="ECO:0000313" key="9">
    <source>
        <dbReference type="EMBL" id="GAH75327.1"/>
    </source>
</evidence>
<dbReference type="InterPro" id="IPR001750">
    <property type="entry name" value="ND/Mrp_TM"/>
</dbReference>
<evidence type="ECO:0000256" key="1">
    <source>
        <dbReference type="ARBA" id="ARBA00004651"/>
    </source>
</evidence>
<proteinExistence type="predicted"/>
<dbReference type="AlphaFoldDB" id="X1I0T1"/>
<protein>
    <recommendedName>
        <fullName evidence="8">NADH:quinone oxidoreductase/Mrp antiporter transmembrane domain-containing protein</fullName>
    </recommendedName>
</protein>
<evidence type="ECO:0000256" key="6">
    <source>
        <dbReference type="ARBA" id="ARBA00023136"/>
    </source>
</evidence>
<reference evidence="9" key="1">
    <citation type="journal article" date="2014" name="Front. Microbiol.">
        <title>High frequency of phylogenetically diverse reductive dehalogenase-homologous genes in deep subseafloor sedimentary metagenomes.</title>
        <authorList>
            <person name="Kawai M."/>
            <person name="Futagami T."/>
            <person name="Toyoda A."/>
            <person name="Takaki Y."/>
            <person name="Nishi S."/>
            <person name="Hori S."/>
            <person name="Arai W."/>
            <person name="Tsubouchi T."/>
            <person name="Morono Y."/>
            <person name="Uchiyama I."/>
            <person name="Ito T."/>
            <person name="Fujiyama A."/>
            <person name="Inagaki F."/>
            <person name="Takami H."/>
        </authorList>
    </citation>
    <scope>NUCLEOTIDE SEQUENCE</scope>
    <source>
        <strain evidence="9">Expedition CK06-06</strain>
    </source>
</reference>
<dbReference type="PRINTS" id="PR01434">
    <property type="entry name" value="NADHDHGNASE5"/>
</dbReference>
<dbReference type="PANTHER" id="PTHR42682:SF3">
    <property type="entry name" value="FORMATE HYDROGENLYASE SUBUNIT 3-RELATED"/>
    <property type="match status" value="1"/>
</dbReference>
<evidence type="ECO:0000256" key="4">
    <source>
        <dbReference type="ARBA" id="ARBA00022989"/>
    </source>
</evidence>